<name>A0A5J4NSW1_9TREM</name>
<gene>
    <name evidence="2" type="ORF">DEA37_0005732</name>
</gene>
<accession>A0A5J4NSW1</accession>
<keyword evidence="1" id="KW-0812">Transmembrane</keyword>
<evidence type="ECO:0000313" key="3">
    <source>
        <dbReference type="Proteomes" id="UP000324629"/>
    </source>
</evidence>
<dbReference type="AlphaFoldDB" id="A0A5J4NSW1"/>
<reference evidence="2 3" key="1">
    <citation type="journal article" date="2019" name="Gigascience">
        <title>Whole-genome sequence of the oriental lung fluke Paragonimus westermani.</title>
        <authorList>
            <person name="Oey H."/>
            <person name="Zakrzewski M."/>
            <person name="Narain K."/>
            <person name="Devi K.R."/>
            <person name="Agatsuma T."/>
            <person name="Nawaratna S."/>
            <person name="Gobert G.N."/>
            <person name="Jones M.K."/>
            <person name="Ragan M.A."/>
            <person name="McManus D.P."/>
            <person name="Krause L."/>
        </authorList>
    </citation>
    <scope>NUCLEOTIDE SEQUENCE [LARGE SCALE GENOMIC DNA]</scope>
    <source>
        <strain evidence="2 3">IND2009</strain>
    </source>
</reference>
<feature type="transmembrane region" description="Helical" evidence="1">
    <location>
        <begin position="20"/>
        <end position="43"/>
    </location>
</feature>
<keyword evidence="1" id="KW-0472">Membrane</keyword>
<proteinExistence type="predicted"/>
<comment type="caution">
    <text evidence="2">The sequence shown here is derived from an EMBL/GenBank/DDBJ whole genome shotgun (WGS) entry which is preliminary data.</text>
</comment>
<protein>
    <recommendedName>
        <fullName evidence="4">G-protein coupled receptors family 1 profile domain-containing protein</fullName>
    </recommendedName>
</protein>
<evidence type="ECO:0000313" key="2">
    <source>
        <dbReference type="EMBL" id="KAA3678250.1"/>
    </source>
</evidence>
<evidence type="ECO:0008006" key="4">
    <source>
        <dbReference type="Google" id="ProtNLM"/>
    </source>
</evidence>
<evidence type="ECO:0000256" key="1">
    <source>
        <dbReference type="SAM" id="Phobius"/>
    </source>
</evidence>
<organism evidence="2 3">
    <name type="scientific">Paragonimus westermani</name>
    <dbReference type="NCBI Taxonomy" id="34504"/>
    <lineage>
        <taxon>Eukaryota</taxon>
        <taxon>Metazoa</taxon>
        <taxon>Spiralia</taxon>
        <taxon>Lophotrochozoa</taxon>
        <taxon>Platyhelminthes</taxon>
        <taxon>Trematoda</taxon>
        <taxon>Digenea</taxon>
        <taxon>Plagiorchiida</taxon>
        <taxon>Troglotremata</taxon>
        <taxon>Troglotrematidae</taxon>
        <taxon>Paragonimus</taxon>
    </lineage>
</organism>
<dbReference type="EMBL" id="QNGE01001168">
    <property type="protein sequence ID" value="KAA3678250.1"/>
    <property type="molecule type" value="Genomic_DNA"/>
</dbReference>
<dbReference type="Proteomes" id="UP000324629">
    <property type="component" value="Unassembled WGS sequence"/>
</dbReference>
<keyword evidence="1" id="KW-1133">Transmembrane helix</keyword>
<sequence>MEVFCRTEFPDQTSRLSYQLFVLLSTYVTPFIGIIIMNSMIVYKLQHKVCHHMHFTRMFVADDYIIG</sequence>
<keyword evidence="3" id="KW-1185">Reference proteome</keyword>
<dbReference type="Gene3D" id="1.20.1070.10">
    <property type="entry name" value="Rhodopsin 7-helix transmembrane proteins"/>
    <property type="match status" value="1"/>
</dbReference>